<dbReference type="PANTHER" id="PTHR33542:SF3">
    <property type="entry name" value="SIROHYDROCHLORIN FERROCHELATASE, CHLOROPLASTIC"/>
    <property type="match status" value="1"/>
</dbReference>
<evidence type="ECO:0000313" key="4">
    <source>
        <dbReference type="EMBL" id="MFA9950926.1"/>
    </source>
</evidence>
<dbReference type="EMBL" id="JBEUWX010000003">
    <property type="protein sequence ID" value="MFA9950926.1"/>
    <property type="molecule type" value="Genomic_DNA"/>
</dbReference>
<evidence type="ECO:0000256" key="1">
    <source>
        <dbReference type="ARBA" id="ARBA00022723"/>
    </source>
</evidence>
<dbReference type="InterPro" id="IPR050963">
    <property type="entry name" value="Sirohydro_Cobaltochel/CbiX"/>
</dbReference>
<dbReference type="Gene3D" id="3.40.50.1400">
    <property type="match status" value="2"/>
</dbReference>
<dbReference type="Pfam" id="PF01903">
    <property type="entry name" value="CbiX"/>
    <property type="match status" value="2"/>
</dbReference>
<name>A0ABV4UHU4_9RHOO</name>
<accession>A0ABV4UHU4</accession>
<evidence type="ECO:0000313" key="5">
    <source>
        <dbReference type="Proteomes" id="UP001574673"/>
    </source>
</evidence>
<sequence length="329" mass="37098">MKEESTRTDADAGMAQFVKETVVLIAGHGSPNRAGNQEIEKFVAQWRTRHPDWQIEVCFIEHADVLVPEGLDKAASQARRVVLLPLILNAAGHVKIELPEAVEEARQRHPDVEFIVVPHLGMCRDVFTVLQRQLKQLMKSLDSPDPQTTGVVLLGRGSSDAEANGELARMARWLYEENDHELVDLAFTGVTWPRLETIVQRQVRLGMRQICILPVYLFTGVLIERIKAQVKRLQSQYPQVSFALGDYFGFEPEIFRLVDQLTSAGMAGIGALLECDSCRHRAYRAYRLQGDEADCGGEHDDHARPSHHAHHAHRAHAHHFSHHSHSHHS</sequence>
<reference evidence="5" key="1">
    <citation type="submission" date="2024-06" db="EMBL/GenBank/DDBJ databases">
        <title>Radixoralia hellwigii gen. nov., sp nov., isolated from a root canal in the human oral cavity.</title>
        <authorList>
            <person name="Bartsch S."/>
            <person name="Wittmer A."/>
            <person name="Schulz A.-K."/>
            <person name="Neumann-Schaal M."/>
            <person name="Wolf J."/>
            <person name="Gronow S."/>
            <person name="Tennert C."/>
            <person name="Haecker G."/>
            <person name="Cieplik F."/>
            <person name="Al-Ahmad A."/>
        </authorList>
    </citation>
    <scope>NUCLEOTIDE SEQUENCE [LARGE SCALE GENOMIC DNA]</scope>
    <source>
        <strain evidence="5">Wk13</strain>
    </source>
</reference>
<keyword evidence="5" id="KW-1185">Reference proteome</keyword>
<evidence type="ECO:0000256" key="3">
    <source>
        <dbReference type="SAM" id="MobiDB-lite"/>
    </source>
</evidence>
<dbReference type="SUPFAM" id="SSF53800">
    <property type="entry name" value="Chelatase"/>
    <property type="match status" value="1"/>
</dbReference>
<organism evidence="4 5">
    <name type="scientific">Dentiradicibacter hellwigii</name>
    <dbReference type="NCBI Taxonomy" id="3149053"/>
    <lineage>
        <taxon>Bacteria</taxon>
        <taxon>Pseudomonadati</taxon>
        <taxon>Pseudomonadota</taxon>
        <taxon>Betaproteobacteria</taxon>
        <taxon>Rhodocyclales</taxon>
        <taxon>Rhodocyclaceae</taxon>
        <taxon>Dentiradicibacter</taxon>
    </lineage>
</organism>
<dbReference type="Proteomes" id="UP001574673">
    <property type="component" value="Unassembled WGS sequence"/>
</dbReference>
<evidence type="ECO:0000256" key="2">
    <source>
        <dbReference type="ARBA" id="ARBA00023239"/>
    </source>
</evidence>
<dbReference type="InterPro" id="IPR002762">
    <property type="entry name" value="CbiX-like"/>
</dbReference>
<protein>
    <submittedName>
        <fullName evidence="4">Sirohydrochlorin chelatase</fullName>
    </submittedName>
</protein>
<keyword evidence="2" id="KW-0456">Lyase</keyword>
<dbReference type="RefSeq" id="WP_418892219.1">
    <property type="nucleotide sequence ID" value="NZ_JBEUWX010000003.1"/>
</dbReference>
<keyword evidence="1" id="KW-0479">Metal-binding</keyword>
<feature type="region of interest" description="Disordered" evidence="3">
    <location>
        <begin position="297"/>
        <end position="329"/>
    </location>
</feature>
<dbReference type="CDD" id="cd03416">
    <property type="entry name" value="CbiX_SirB_N"/>
    <property type="match status" value="1"/>
</dbReference>
<feature type="compositionally biased region" description="Basic residues" evidence="3">
    <location>
        <begin position="305"/>
        <end position="329"/>
    </location>
</feature>
<dbReference type="CDD" id="cd03414">
    <property type="entry name" value="CbiX_SirB_C"/>
    <property type="match status" value="1"/>
</dbReference>
<dbReference type="PANTHER" id="PTHR33542">
    <property type="entry name" value="SIROHYDROCHLORIN FERROCHELATASE, CHLOROPLASTIC"/>
    <property type="match status" value="1"/>
</dbReference>
<proteinExistence type="predicted"/>
<gene>
    <name evidence="4" type="ORF">ABCS64_11420</name>
</gene>
<comment type="caution">
    <text evidence="4">The sequence shown here is derived from an EMBL/GenBank/DDBJ whole genome shotgun (WGS) entry which is preliminary data.</text>
</comment>